<keyword evidence="9" id="KW-1185">Reference proteome</keyword>
<dbReference type="OrthoDB" id="10256906at2759"/>
<keyword evidence="2" id="KW-0813">Transport</keyword>
<dbReference type="InterPro" id="IPR022233">
    <property type="entry name" value="TRAPPC10/Trs130_C"/>
</dbReference>
<sequence length="1194" mass="134318">MSTSLRALATYSGPSQFLSSDYWKQIHLSLSSQLPLRNLHWKSASRISIRTIQELDVNLVELEHSRDELTSQIPSTLLEKPFLNMYVVTCEDNDSYKNVVKKQIKDWHTAIIQRKNQEWLIVYVVKPDATRVSGGLLKMRATVLDRIKADFNTDKKDRCVQLTWASGHDNPVAWAELISKFKEGITLAFDSSVAQREEDIKRSESQRQMPGWNFCTFFILKESLAASFEGMNLLEDAQIQYDELEASFFQVLKEKNLSWFGRLIDPTPMDDTLPLLSTSKKPYRDLILANTISVFDFRVYLLARQCNLLARMHRVVECCKKSANFLNTFGQRLREIQDDLPDCFVESWTYSSSLSVVDICDEWGRAVELDTTKLARFNAAKGELIELARAQLDLLGIKIGFLPEKSQSSMTQRCSTEPGSPKALSPVSSSPSPTKNPGKISNADILSFMKDRSVFYDQYVRLTNRAIDLYAKAGRRKFALKLHGSLAALDVHRQRYSQALQTYTSLPAHYAPHRWSSLESFMLYRSMETRRSMSMLDDTEWLNIALAFLKLWTRNSGTDFLIGPGERDAYVRSLVADIQDAAARLEKDFHIQNYPALSVEVGEGHGKADGIRDGYQLEVVMRNSLPCDFTVGPVLVTLAGCDTEKLEFSGVGAKLPAGRSPLKLFCPTPSPGTFSLESTEVRLGRLVFNWAKTDVNPKRRSHTPSLTELPKLVRLPKDIGALSVKVEQPRCIHLASSSRLLLSLSTGRNKLMKATVTLKSPDVQFVHMDGSCEDDVGSPKVNFSWEGLTLFHVEPHQTLTFLIPHSGASGFDTIRTAIDIEYETEAEPSVCRKLSLKRVVVNTLPIAVNVQDFFRGTILLSKFTISTTTHQHVRIKSVDLRPPDEEIKSLKVIGAGNVEVALTTAMPSQPAMFFFQVESNGEEVNEPLKLHIKYRLLREEVEGVISRHVKELAAESWSQDELERASACIVHALESDSQWVDLYQACGELHIPHCTVDEDLRHAVDHLKTVSRPQNSLLDGATWREVVIPVDVPRVNVVGATRIYLTSDPFSTEPLPLDKLPSYYAGQPIPAVVSICTSFHWGKSEDRKTNAYHMQFEVEEMIKDWLISGQKRGYFTAKDNQTHAVPITLVALHHGELPLPRLTLSVVPDTPTEGMSEVLSTPSVETYQVHGAEKILILPRGGRTTFVLSMSREV</sequence>
<name>A0A4Y7QJH7_9AGAM</name>
<evidence type="ECO:0000256" key="1">
    <source>
        <dbReference type="ARBA" id="ARBA00004555"/>
    </source>
</evidence>
<dbReference type="VEuPathDB" id="FungiDB:BD410DRAFT_875203"/>
<dbReference type="GO" id="GO:0034498">
    <property type="term" value="P:early endosome to Golgi transport"/>
    <property type="evidence" value="ECO:0007669"/>
    <property type="project" value="TreeGrafter"/>
</dbReference>
<dbReference type="InterPro" id="IPR045126">
    <property type="entry name" value="TRAPPC10/Trs130"/>
</dbReference>
<dbReference type="AlphaFoldDB" id="A0A4Y7QJH7"/>
<evidence type="ECO:0000256" key="3">
    <source>
        <dbReference type="ARBA" id="ARBA00023034"/>
    </source>
</evidence>
<dbReference type="GO" id="GO:0005829">
    <property type="term" value="C:cytosol"/>
    <property type="evidence" value="ECO:0007669"/>
    <property type="project" value="GOC"/>
</dbReference>
<dbReference type="Pfam" id="PF23274">
    <property type="entry name" value="DUF7077"/>
    <property type="match status" value="1"/>
</dbReference>
<feature type="domain" description="DUF7077" evidence="7">
    <location>
        <begin position="720"/>
        <end position="827"/>
    </location>
</feature>
<evidence type="ECO:0000313" key="8">
    <source>
        <dbReference type="EMBL" id="TDL27388.1"/>
    </source>
</evidence>
<evidence type="ECO:0008006" key="10">
    <source>
        <dbReference type="Google" id="ProtNLM"/>
    </source>
</evidence>
<dbReference type="InterPro" id="IPR055505">
    <property type="entry name" value="DUF7077"/>
</dbReference>
<organism evidence="8 9">
    <name type="scientific">Rickenella mellea</name>
    <dbReference type="NCBI Taxonomy" id="50990"/>
    <lineage>
        <taxon>Eukaryota</taxon>
        <taxon>Fungi</taxon>
        <taxon>Dikarya</taxon>
        <taxon>Basidiomycota</taxon>
        <taxon>Agaricomycotina</taxon>
        <taxon>Agaricomycetes</taxon>
        <taxon>Hymenochaetales</taxon>
        <taxon>Rickenellaceae</taxon>
        <taxon>Rickenella</taxon>
    </lineage>
</organism>
<dbReference type="Pfam" id="PF12584">
    <property type="entry name" value="TRAPPC10"/>
    <property type="match status" value="1"/>
</dbReference>
<dbReference type="PANTHER" id="PTHR13251:SF3">
    <property type="entry name" value="TRAFFICKING PROTEIN PARTICLE COMPLEX SUBUNIT 10"/>
    <property type="match status" value="1"/>
</dbReference>
<evidence type="ECO:0000259" key="5">
    <source>
        <dbReference type="Pfam" id="PF12584"/>
    </source>
</evidence>
<dbReference type="GO" id="GO:0006891">
    <property type="term" value="P:intra-Golgi vesicle-mediated transport"/>
    <property type="evidence" value="ECO:0007669"/>
    <property type="project" value="TreeGrafter"/>
</dbReference>
<feature type="domain" description="TRAPPC10/Trs130 C-terminal" evidence="5">
    <location>
        <begin position="1029"/>
        <end position="1178"/>
    </location>
</feature>
<keyword evidence="3" id="KW-0333">Golgi apparatus</keyword>
<evidence type="ECO:0000256" key="4">
    <source>
        <dbReference type="SAM" id="MobiDB-lite"/>
    </source>
</evidence>
<proteinExistence type="predicted"/>
<gene>
    <name evidence="8" type="ORF">BD410DRAFT_875203</name>
</gene>
<reference evidence="8 9" key="1">
    <citation type="submission" date="2018-06" db="EMBL/GenBank/DDBJ databases">
        <title>A transcriptomic atlas of mushroom development highlights an independent origin of complex multicellularity.</title>
        <authorList>
            <consortium name="DOE Joint Genome Institute"/>
            <person name="Krizsan K."/>
            <person name="Almasi E."/>
            <person name="Merenyi Z."/>
            <person name="Sahu N."/>
            <person name="Viragh M."/>
            <person name="Koszo T."/>
            <person name="Mondo S."/>
            <person name="Kiss B."/>
            <person name="Balint B."/>
            <person name="Kues U."/>
            <person name="Barry K."/>
            <person name="Hegedus J.C."/>
            <person name="Henrissat B."/>
            <person name="Johnson J."/>
            <person name="Lipzen A."/>
            <person name="Ohm R."/>
            <person name="Nagy I."/>
            <person name="Pangilinan J."/>
            <person name="Yan J."/>
            <person name="Xiong Y."/>
            <person name="Grigoriev I.V."/>
            <person name="Hibbett D.S."/>
            <person name="Nagy L.G."/>
        </authorList>
    </citation>
    <scope>NUCLEOTIDE SEQUENCE [LARGE SCALE GENOMIC DNA]</scope>
    <source>
        <strain evidence="8 9">SZMC22713</strain>
    </source>
</reference>
<feature type="compositionally biased region" description="Polar residues" evidence="4">
    <location>
        <begin position="426"/>
        <end position="435"/>
    </location>
</feature>
<feature type="compositionally biased region" description="Polar residues" evidence="4">
    <location>
        <begin position="408"/>
        <end position="418"/>
    </location>
</feature>
<dbReference type="EMBL" id="ML170159">
    <property type="protein sequence ID" value="TDL27388.1"/>
    <property type="molecule type" value="Genomic_DNA"/>
</dbReference>
<evidence type="ECO:0000256" key="2">
    <source>
        <dbReference type="ARBA" id="ARBA00022448"/>
    </source>
</evidence>
<dbReference type="GO" id="GO:1990071">
    <property type="term" value="C:TRAPPII protein complex"/>
    <property type="evidence" value="ECO:0007669"/>
    <property type="project" value="InterPro"/>
</dbReference>
<evidence type="ECO:0000259" key="6">
    <source>
        <dbReference type="Pfam" id="PF23036"/>
    </source>
</evidence>
<evidence type="ECO:0000259" key="7">
    <source>
        <dbReference type="Pfam" id="PF23274"/>
    </source>
</evidence>
<comment type="subcellular location">
    <subcellularLocation>
        <location evidence="1">Golgi apparatus</location>
    </subcellularLocation>
</comment>
<feature type="region of interest" description="Disordered" evidence="4">
    <location>
        <begin position="408"/>
        <end position="438"/>
    </location>
</feature>
<evidence type="ECO:0000313" key="9">
    <source>
        <dbReference type="Proteomes" id="UP000294933"/>
    </source>
</evidence>
<dbReference type="PANTHER" id="PTHR13251">
    <property type="entry name" value="EPILEPSY HOLOPROSENCEPHALY CANDIDATE 1/TMEM1"/>
    <property type="match status" value="1"/>
</dbReference>
<dbReference type="Pfam" id="PF23036">
    <property type="entry name" value="TRAPPC10_1st"/>
    <property type="match status" value="1"/>
</dbReference>
<accession>A0A4Y7QJH7</accession>
<protein>
    <recommendedName>
        <fullName evidence="10">Trafficking protein particle complex subunit 10</fullName>
    </recommendedName>
</protein>
<dbReference type="Proteomes" id="UP000294933">
    <property type="component" value="Unassembled WGS sequence"/>
</dbReference>
<dbReference type="InterPro" id="IPR056913">
    <property type="entry name" value="TRAPPC10/Trs130_N"/>
</dbReference>
<feature type="domain" description="TRAPPC10/Trs130 N-terminal" evidence="6">
    <location>
        <begin position="20"/>
        <end position="319"/>
    </location>
</feature>
<dbReference type="STRING" id="50990.A0A4Y7QJH7"/>